<dbReference type="AlphaFoldDB" id="A0A154PQZ2"/>
<gene>
    <name evidence="2" type="ORF">WN55_06591</name>
</gene>
<feature type="region of interest" description="Disordered" evidence="1">
    <location>
        <begin position="1"/>
        <end position="34"/>
    </location>
</feature>
<dbReference type="EMBL" id="KQ435040">
    <property type="protein sequence ID" value="KZC14167.1"/>
    <property type="molecule type" value="Genomic_DNA"/>
</dbReference>
<reference evidence="2 3" key="1">
    <citation type="submission" date="2015-07" db="EMBL/GenBank/DDBJ databases">
        <title>The genome of Dufourea novaeangliae.</title>
        <authorList>
            <person name="Pan H."/>
            <person name="Kapheim K."/>
        </authorList>
    </citation>
    <scope>NUCLEOTIDE SEQUENCE [LARGE SCALE GENOMIC DNA]</scope>
    <source>
        <strain evidence="2">0120121106</strain>
        <tissue evidence="2">Whole body</tissue>
    </source>
</reference>
<sequence length="87" mass="9866">MESCDPSSLTCSPVTSTTHIQPSIRQRAHFEIPPTERPQMLAERSVRVRFAVHIGARSLLRRASGTYPVLIRGRMLRWVRGLAREIA</sequence>
<evidence type="ECO:0000256" key="1">
    <source>
        <dbReference type="SAM" id="MobiDB-lite"/>
    </source>
</evidence>
<protein>
    <submittedName>
        <fullName evidence="2">Uncharacterized protein</fullName>
    </submittedName>
</protein>
<proteinExistence type="predicted"/>
<accession>A0A154PQZ2</accession>
<keyword evidence="3" id="KW-1185">Reference proteome</keyword>
<dbReference type="Proteomes" id="UP000076502">
    <property type="component" value="Unassembled WGS sequence"/>
</dbReference>
<feature type="compositionally biased region" description="Polar residues" evidence="1">
    <location>
        <begin position="1"/>
        <end position="24"/>
    </location>
</feature>
<evidence type="ECO:0000313" key="2">
    <source>
        <dbReference type="EMBL" id="KZC14167.1"/>
    </source>
</evidence>
<organism evidence="2 3">
    <name type="scientific">Dufourea novaeangliae</name>
    <name type="common">Sweat bee</name>
    <dbReference type="NCBI Taxonomy" id="178035"/>
    <lineage>
        <taxon>Eukaryota</taxon>
        <taxon>Metazoa</taxon>
        <taxon>Ecdysozoa</taxon>
        <taxon>Arthropoda</taxon>
        <taxon>Hexapoda</taxon>
        <taxon>Insecta</taxon>
        <taxon>Pterygota</taxon>
        <taxon>Neoptera</taxon>
        <taxon>Endopterygota</taxon>
        <taxon>Hymenoptera</taxon>
        <taxon>Apocrita</taxon>
        <taxon>Aculeata</taxon>
        <taxon>Apoidea</taxon>
        <taxon>Anthophila</taxon>
        <taxon>Halictidae</taxon>
        <taxon>Rophitinae</taxon>
        <taxon>Dufourea</taxon>
    </lineage>
</organism>
<name>A0A154PQZ2_DUFNO</name>
<evidence type="ECO:0000313" key="3">
    <source>
        <dbReference type="Proteomes" id="UP000076502"/>
    </source>
</evidence>